<keyword evidence="2" id="KW-1185">Reference proteome</keyword>
<gene>
    <name evidence="1" type="ORF">JCGZ_21734</name>
</gene>
<organism evidence="1 2">
    <name type="scientific">Jatropha curcas</name>
    <name type="common">Barbados nut</name>
    <dbReference type="NCBI Taxonomy" id="180498"/>
    <lineage>
        <taxon>Eukaryota</taxon>
        <taxon>Viridiplantae</taxon>
        <taxon>Streptophyta</taxon>
        <taxon>Embryophyta</taxon>
        <taxon>Tracheophyta</taxon>
        <taxon>Spermatophyta</taxon>
        <taxon>Magnoliopsida</taxon>
        <taxon>eudicotyledons</taxon>
        <taxon>Gunneridae</taxon>
        <taxon>Pentapetalae</taxon>
        <taxon>rosids</taxon>
        <taxon>fabids</taxon>
        <taxon>Malpighiales</taxon>
        <taxon>Euphorbiaceae</taxon>
        <taxon>Crotonoideae</taxon>
        <taxon>Jatropheae</taxon>
        <taxon>Jatropha</taxon>
    </lineage>
</organism>
<dbReference type="Gene3D" id="3.80.10.10">
    <property type="entry name" value="Ribonuclease Inhibitor"/>
    <property type="match status" value="1"/>
</dbReference>
<evidence type="ECO:0000313" key="2">
    <source>
        <dbReference type="Proteomes" id="UP000027138"/>
    </source>
</evidence>
<accession>A0A067JEU0</accession>
<proteinExistence type="predicted"/>
<dbReference type="OrthoDB" id="1188828at2759"/>
<protein>
    <submittedName>
        <fullName evidence="1">Uncharacterized protein</fullName>
    </submittedName>
</protein>
<sequence>MSDISNLESLKLLNLTNCEKLLEIPGLEHLKSLTRLYMSDCRACSLSVKRRLSKVCLRNLENLSIPGSKIPDWFSQQTVTYTEQKNCEIKAVMIYAVVSLDHRVPDDLRDEIPALPAIKAKLYNLNELAICDNTPVLLGVPRSDEDHILICRYPEYHPLVSRLRNGYKLEVTASQIIEGVQLKKCGIYLVSENDDDYDGNEESLDQSQLSLSAKLAKFFNSIEEEDGQTCSS</sequence>
<name>A0A067JEU0_JATCU</name>
<dbReference type="SUPFAM" id="SSF52058">
    <property type="entry name" value="L domain-like"/>
    <property type="match status" value="1"/>
</dbReference>
<dbReference type="Proteomes" id="UP000027138">
    <property type="component" value="Unassembled WGS sequence"/>
</dbReference>
<dbReference type="InterPro" id="IPR032675">
    <property type="entry name" value="LRR_dom_sf"/>
</dbReference>
<evidence type="ECO:0000313" key="1">
    <source>
        <dbReference type="EMBL" id="KDP21263.1"/>
    </source>
</evidence>
<dbReference type="AlphaFoldDB" id="A0A067JEU0"/>
<dbReference type="EMBL" id="KK915662">
    <property type="protein sequence ID" value="KDP21263.1"/>
    <property type="molecule type" value="Genomic_DNA"/>
</dbReference>
<reference evidence="1 2" key="1">
    <citation type="journal article" date="2014" name="PLoS ONE">
        <title>Global Analysis of Gene Expression Profiles in Physic Nut (Jatropha curcas L.) Seedlings Exposed to Salt Stress.</title>
        <authorList>
            <person name="Zhang L."/>
            <person name="Zhang C."/>
            <person name="Wu P."/>
            <person name="Chen Y."/>
            <person name="Li M."/>
            <person name="Jiang H."/>
            <person name="Wu G."/>
        </authorList>
    </citation>
    <scope>NUCLEOTIDE SEQUENCE [LARGE SCALE GENOMIC DNA]</scope>
    <source>
        <strain evidence="2">cv. GZQX0401</strain>
        <tissue evidence="1">Young leaves</tissue>
    </source>
</reference>